<dbReference type="Gene3D" id="3.40.50.150">
    <property type="entry name" value="Vaccinia Virus protein VP39"/>
    <property type="match status" value="1"/>
</dbReference>
<dbReference type="AlphaFoldDB" id="A0A848DJ47"/>
<dbReference type="CDD" id="cd02440">
    <property type="entry name" value="AdoMet_MTases"/>
    <property type="match status" value="1"/>
</dbReference>
<accession>A0A848DJ47</accession>
<evidence type="ECO:0000313" key="3">
    <source>
        <dbReference type="Proteomes" id="UP000586918"/>
    </source>
</evidence>
<dbReference type="EMBL" id="JAAXKZ010000043">
    <property type="protein sequence ID" value="NMH92595.1"/>
    <property type="molecule type" value="Genomic_DNA"/>
</dbReference>
<dbReference type="RefSeq" id="WP_169413305.1">
    <property type="nucleotide sequence ID" value="NZ_JAAXKZ010000043.1"/>
</dbReference>
<dbReference type="Pfam" id="PF08241">
    <property type="entry name" value="Methyltransf_11"/>
    <property type="match status" value="1"/>
</dbReference>
<organism evidence="2 3">
    <name type="scientific">Pseudonocardia bannensis</name>
    <dbReference type="NCBI Taxonomy" id="630973"/>
    <lineage>
        <taxon>Bacteria</taxon>
        <taxon>Bacillati</taxon>
        <taxon>Actinomycetota</taxon>
        <taxon>Actinomycetes</taxon>
        <taxon>Pseudonocardiales</taxon>
        <taxon>Pseudonocardiaceae</taxon>
        <taxon>Pseudonocardia</taxon>
    </lineage>
</organism>
<sequence length="215" mass="23188">MAPAHANKAAAGWEQLAGRTYDPFLWLGERRGMRDRRSSLLAGARGRVLEIGAGTGLNLTHYPDDVTDLLLTEPSAPMVAALRRRVGTSGRRGVRVLAAPADALPVPDASVDTVVSTMVLCTVPDPGAALAEIVRVLAPGGRLLFCEHVLADGPRLRRWQQRLAGPWAAFALGCRCDRPVLADIAEMLHVERVERDRWRGMPVLVAPLVIGSAVR</sequence>
<protein>
    <submittedName>
        <fullName evidence="2">Class I SAM-dependent methyltransferase</fullName>
    </submittedName>
</protein>
<keyword evidence="3" id="KW-1185">Reference proteome</keyword>
<comment type="caution">
    <text evidence="2">The sequence shown here is derived from an EMBL/GenBank/DDBJ whole genome shotgun (WGS) entry which is preliminary data.</text>
</comment>
<name>A0A848DJ47_9PSEU</name>
<dbReference type="InterPro" id="IPR052356">
    <property type="entry name" value="Thiol_S-MT"/>
</dbReference>
<dbReference type="SUPFAM" id="SSF53335">
    <property type="entry name" value="S-adenosyl-L-methionine-dependent methyltransferases"/>
    <property type="match status" value="1"/>
</dbReference>
<evidence type="ECO:0000259" key="1">
    <source>
        <dbReference type="Pfam" id="PF08241"/>
    </source>
</evidence>
<dbReference type="PANTHER" id="PTHR45036:SF1">
    <property type="entry name" value="METHYLTRANSFERASE LIKE 7A"/>
    <property type="match status" value="1"/>
</dbReference>
<keyword evidence="2" id="KW-0808">Transferase</keyword>
<keyword evidence="2" id="KW-0489">Methyltransferase</keyword>
<feature type="domain" description="Methyltransferase type 11" evidence="1">
    <location>
        <begin position="49"/>
        <end position="145"/>
    </location>
</feature>
<dbReference type="GO" id="GO:0008757">
    <property type="term" value="F:S-adenosylmethionine-dependent methyltransferase activity"/>
    <property type="evidence" value="ECO:0007669"/>
    <property type="project" value="InterPro"/>
</dbReference>
<dbReference type="InterPro" id="IPR013216">
    <property type="entry name" value="Methyltransf_11"/>
</dbReference>
<dbReference type="InterPro" id="IPR029063">
    <property type="entry name" value="SAM-dependent_MTases_sf"/>
</dbReference>
<proteinExistence type="predicted"/>
<evidence type="ECO:0000313" key="2">
    <source>
        <dbReference type="EMBL" id="NMH92595.1"/>
    </source>
</evidence>
<dbReference type="GO" id="GO:0032259">
    <property type="term" value="P:methylation"/>
    <property type="evidence" value="ECO:0007669"/>
    <property type="project" value="UniProtKB-KW"/>
</dbReference>
<dbReference type="PANTHER" id="PTHR45036">
    <property type="entry name" value="METHYLTRANSFERASE LIKE 7B"/>
    <property type="match status" value="1"/>
</dbReference>
<gene>
    <name evidence="2" type="ORF">HF519_13650</name>
</gene>
<dbReference type="Proteomes" id="UP000586918">
    <property type="component" value="Unassembled WGS sequence"/>
</dbReference>
<reference evidence="2 3" key="1">
    <citation type="submission" date="2020-04" db="EMBL/GenBank/DDBJ databases">
        <authorList>
            <person name="Klaysubun C."/>
            <person name="Duangmal K."/>
            <person name="Lipun K."/>
        </authorList>
    </citation>
    <scope>NUCLEOTIDE SEQUENCE [LARGE SCALE GENOMIC DNA]</scope>
    <source>
        <strain evidence="2 3">DSM 45300</strain>
    </source>
</reference>